<gene>
    <name evidence="1" type="ORF">NJ75_01821</name>
</gene>
<proteinExistence type="predicted"/>
<dbReference type="STRING" id="48936.NJ75_01821"/>
<accession>A0A0B8ZUZ7</accession>
<reference evidence="1 2" key="1">
    <citation type="submission" date="2014-10" db="EMBL/GenBank/DDBJ databases">
        <title>Draft genome sequence of Novosphingobium subterraneum DSM 12447.</title>
        <authorList>
            <person name="Gan H.M."/>
            <person name="Gan H.Y."/>
            <person name="Savka M.A."/>
        </authorList>
    </citation>
    <scope>NUCLEOTIDE SEQUENCE [LARGE SCALE GENOMIC DNA]</scope>
    <source>
        <strain evidence="1 2">DSM 12447</strain>
    </source>
</reference>
<evidence type="ECO:0000313" key="1">
    <source>
        <dbReference type="EMBL" id="KHS46985.1"/>
    </source>
</evidence>
<comment type="caution">
    <text evidence="1">The sequence shown here is derived from an EMBL/GenBank/DDBJ whole genome shotgun (WGS) entry which is preliminary data.</text>
</comment>
<dbReference type="InterPro" id="IPR025427">
    <property type="entry name" value="DUF4160"/>
</dbReference>
<evidence type="ECO:0000313" key="2">
    <source>
        <dbReference type="Proteomes" id="UP000031338"/>
    </source>
</evidence>
<dbReference type="EMBL" id="JRVC01000007">
    <property type="protein sequence ID" value="KHS46985.1"/>
    <property type="molecule type" value="Genomic_DNA"/>
</dbReference>
<dbReference type="RefSeq" id="WP_039333583.1">
    <property type="nucleotide sequence ID" value="NZ_JRVC01000007.1"/>
</dbReference>
<dbReference type="AlphaFoldDB" id="A0A0B8ZUZ7"/>
<dbReference type="Pfam" id="PF13711">
    <property type="entry name" value="DUF4160"/>
    <property type="match status" value="1"/>
</dbReference>
<protein>
    <recommendedName>
        <fullName evidence="3">DUF4160 domain-containing protein</fullName>
    </recommendedName>
</protein>
<name>A0A0B8ZUZ7_9SPHN</name>
<dbReference type="Proteomes" id="UP000031338">
    <property type="component" value="Unassembled WGS sequence"/>
</dbReference>
<evidence type="ECO:0008006" key="3">
    <source>
        <dbReference type="Google" id="ProtNLM"/>
    </source>
</evidence>
<dbReference type="PATRIC" id="fig|48936.3.peg.1835"/>
<organism evidence="1 2">
    <name type="scientific">Novosphingobium subterraneum</name>
    <dbReference type="NCBI Taxonomy" id="48936"/>
    <lineage>
        <taxon>Bacteria</taxon>
        <taxon>Pseudomonadati</taxon>
        <taxon>Pseudomonadota</taxon>
        <taxon>Alphaproteobacteria</taxon>
        <taxon>Sphingomonadales</taxon>
        <taxon>Sphingomonadaceae</taxon>
        <taxon>Novosphingobium</taxon>
    </lineage>
</organism>
<sequence length="80" mass="9554">MPKVFDWNGYRFHFFSNEGDPREPAHIHVTKGRDTAKFWLSPEVSLAYGRGFPPRVLSQLVRVIEERREELERAWNDYFA</sequence>
<keyword evidence="2" id="KW-1185">Reference proteome</keyword>